<evidence type="ECO:0000256" key="1">
    <source>
        <dbReference type="SAM" id="MobiDB-lite"/>
    </source>
</evidence>
<comment type="caution">
    <text evidence="2">The sequence shown here is derived from an EMBL/GenBank/DDBJ whole genome shotgun (WGS) entry which is preliminary data.</text>
</comment>
<gene>
    <name evidence="2" type="ORF">CROQUDRAFT_669633</name>
</gene>
<reference evidence="2" key="1">
    <citation type="submission" date="2013-11" db="EMBL/GenBank/DDBJ databases">
        <title>Genome sequence of the fusiform rust pathogen reveals effectors for host alternation and coevolution with pine.</title>
        <authorList>
            <consortium name="DOE Joint Genome Institute"/>
            <person name="Smith K."/>
            <person name="Pendleton A."/>
            <person name="Kubisiak T."/>
            <person name="Anderson C."/>
            <person name="Salamov A."/>
            <person name="Aerts A."/>
            <person name="Riley R."/>
            <person name="Clum A."/>
            <person name="Lindquist E."/>
            <person name="Ence D."/>
            <person name="Campbell M."/>
            <person name="Kronenberg Z."/>
            <person name="Feau N."/>
            <person name="Dhillon B."/>
            <person name="Hamelin R."/>
            <person name="Burleigh J."/>
            <person name="Smith J."/>
            <person name="Yandell M."/>
            <person name="Nelson C."/>
            <person name="Grigoriev I."/>
            <person name="Davis J."/>
        </authorList>
    </citation>
    <scope>NUCLEOTIDE SEQUENCE</scope>
    <source>
        <strain evidence="2">G11</strain>
    </source>
</reference>
<protein>
    <submittedName>
        <fullName evidence="2">Uncharacterized protein</fullName>
    </submittedName>
</protein>
<dbReference type="GO" id="GO:0007059">
    <property type="term" value="P:chromosome segregation"/>
    <property type="evidence" value="ECO:0007669"/>
    <property type="project" value="InterPro"/>
</dbReference>
<dbReference type="PANTHER" id="PTHR14778:SF2">
    <property type="entry name" value="KINETOCHORE-ASSOCIATED PROTEIN DSN1 HOMOLOG"/>
    <property type="match status" value="1"/>
</dbReference>
<accession>A0A9P6TEI0</accession>
<feature type="region of interest" description="Disordered" evidence="1">
    <location>
        <begin position="190"/>
        <end position="387"/>
    </location>
</feature>
<feature type="compositionally biased region" description="Low complexity" evidence="1">
    <location>
        <begin position="1"/>
        <end position="16"/>
    </location>
</feature>
<dbReference type="GO" id="GO:0051301">
    <property type="term" value="P:cell division"/>
    <property type="evidence" value="ECO:0007669"/>
    <property type="project" value="InterPro"/>
</dbReference>
<dbReference type="InterPro" id="IPR013218">
    <property type="entry name" value="Dsn1/Mis13"/>
</dbReference>
<dbReference type="AlphaFoldDB" id="A0A9P6TEI0"/>
<name>A0A9P6TEI0_9BASI</name>
<organism evidence="2 3">
    <name type="scientific">Cronartium quercuum f. sp. fusiforme G11</name>
    <dbReference type="NCBI Taxonomy" id="708437"/>
    <lineage>
        <taxon>Eukaryota</taxon>
        <taxon>Fungi</taxon>
        <taxon>Dikarya</taxon>
        <taxon>Basidiomycota</taxon>
        <taxon>Pucciniomycotina</taxon>
        <taxon>Pucciniomycetes</taxon>
        <taxon>Pucciniales</taxon>
        <taxon>Coleosporiaceae</taxon>
        <taxon>Cronartium</taxon>
    </lineage>
</organism>
<feature type="compositionally biased region" description="Low complexity" evidence="1">
    <location>
        <begin position="56"/>
        <end position="65"/>
    </location>
</feature>
<feature type="compositionally biased region" description="Low complexity" evidence="1">
    <location>
        <begin position="25"/>
        <end position="34"/>
    </location>
</feature>
<dbReference type="PANTHER" id="PTHR14778">
    <property type="entry name" value="KINETOCHORE-ASSOCIATED PROTEIN DSN1 HOMOLOG"/>
    <property type="match status" value="1"/>
</dbReference>
<feature type="compositionally biased region" description="Pro residues" evidence="1">
    <location>
        <begin position="559"/>
        <end position="571"/>
    </location>
</feature>
<keyword evidence="3" id="KW-1185">Reference proteome</keyword>
<evidence type="ECO:0000313" key="3">
    <source>
        <dbReference type="Proteomes" id="UP000886653"/>
    </source>
</evidence>
<dbReference type="Pfam" id="PF08202">
    <property type="entry name" value="MIS13"/>
    <property type="match status" value="1"/>
</dbReference>
<feature type="region of interest" description="Disordered" evidence="1">
    <location>
        <begin position="1"/>
        <end position="156"/>
    </location>
</feature>
<feature type="region of interest" description="Disordered" evidence="1">
    <location>
        <begin position="555"/>
        <end position="582"/>
    </location>
</feature>
<dbReference type="EMBL" id="MU167233">
    <property type="protein sequence ID" value="KAG0148765.1"/>
    <property type="molecule type" value="Genomic_DNA"/>
</dbReference>
<dbReference type="GO" id="GO:0000444">
    <property type="term" value="C:MIS12/MIND type complex"/>
    <property type="evidence" value="ECO:0007669"/>
    <property type="project" value="InterPro"/>
</dbReference>
<evidence type="ECO:0000313" key="2">
    <source>
        <dbReference type="EMBL" id="KAG0148765.1"/>
    </source>
</evidence>
<feature type="region of interest" description="Disordered" evidence="1">
    <location>
        <begin position="493"/>
        <end position="514"/>
    </location>
</feature>
<proteinExistence type="predicted"/>
<dbReference type="Proteomes" id="UP000886653">
    <property type="component" value="Unassembled WGS sequence"/>
</dbReference>
<dbReference type="OrthoDB" id="3364649at2759"/>
<sequence>MTSRTTTITTTTPSATHRNLIGMPSNTNTSNTNNHQQRSRPLPLPHLPRRSHRLSTDTSSTDNTSFASIVVQPTQNGHRNHHQPLSRSSPPRSLSKKRKPHRTFPDSDSEDSIHRSSSRHHQRHPPPSNSSTHIQPTPKRHKTGSHPPEDRNTPYHSQTRIIPSLQGSRPSPATIKKSAGLFTFTTKRFQTPAKPDSSFSADENPTGPGTGSSPFEPRLTNGHHHYPGTSNHASSHPAPAPVPSLHPVQINGRNPKGKGRANAHAPDRARTRRHPSVAARTSEGRPSPDPPPSHPPARTRTPKKKHPNIYGLNDRTEDGEISLAMAETPVHIKNRTFRQGGRRDDQSESGGSAAGDRPQSRPSSTSSRRSSRSRGGRASSIGNGHEALPHPQVECEVLHRHIQLDLPPMVRCRTLLSWCSQKAQEISQLALYPDWELNKFSFNSVPSPVKTSITRLIGSSGEMSEVGKKVVEDVVQKVIKGVCANTLDLTWTDAPPTMPRRDMIQDPGPELPPNPQDLVNLTKATELENWRQRLSYEDGARQYELSRYSTLLTRLSSQPLPPPPPPLPPLDCPEEPTRSLERSTLEDAGRAVELGRRLRQAQTDKRELDVALEVGGGWAEARSQIAILAESAHLLYERVSAIETSMDESLADCTRKLAEIELSEERRREECKLMVNTDDRLRWCLDGMSEVREREVGGVRNLLRSLTRAG</sequence>